<comment type="similarity">
    <text evidence="2">Belongs to the CD36 family.</text>
</comment>
<dbReference type="PANTHER" id="PTHR11923">
    <property type="entry name" value="SCAVENGER RECEPTOR CLASS B TYPE-1 SR-B1"/>
    <property type="match status" value="1"/>
</dbReference>
<evidence type="ECO:0000256" key="7">
    <source>
        <dbReference type="SAM" id="Phobius"/>
    </source>
</evidence>
<dbReference type="GO" id="GO:0005044">
    <property type="term" value="F:scavenger receptor activity"/>
    <property type="evidence" value="ECO:0007669"/>
    <property type="project" value="InterPro"/>
</dbReference>
<feature type="transmembrane region" description="Helical" evidence="7">
    <location>
        <begin position="462"/>
        <end position="492"/>
    </location>
</feature>
<evidence type="ECO:0000256" key="3">
    <source>
        <dbReference type="ARBA" id="ARBA00022692"/>
    </source>
</evidence>
<evidence type="ECO:0008006" key="9">
    <source>
        <dbReference type="Google" id="ProtNLM"/>
    </source>
</evidence>
<accession>A0A0X3Q3Y3</accession>
<dbReference type="InterPro" id="IPR002159">
    <property type="entry name" value="CD36_fam"/>
</dbReference>
<proteinExistence type="inferred from homology"/>
<reference evidence="8" key="1">
    <citation type="submission" date="2016-01" db="EMBL/GenBank/DDBJ databases">
        <title>Reference transcriptome for the parasite Schistocephalus solidus: insights into the molecular evolution of parasitism.</title>
        <authorList>
            <person name="Hebert F.O."/>
            <person name="Grambauer S."/>
            <person name="Barber I."/>
            <person name="Landry C.R."/>
            <person name="Aubin-Horth N."/>
        </authorList>
    </citation>
    <scope>NUCLEOTIDE SEQUENCE</scope>
</reference>
<evidence type="ECO:0000256" key="4">
    <source>
        <dbReference type="ARBA" id="ARBA00022989"/>
    </source>
</evidence>
<dbReference type="PANTHER" id="PTHR11923:SF51">
    <property type="entry name" value="LYSOSOME MEMBRANE PROTEIN 2"/>
    <property type="match status" value="1"/>
</dbReference>
<dbReference type="InterPro" id="IPR005429">
    <property type="entry name" value="LimpII"/>
</dbReference>
<gene>
    <name evidence="8" type="ORF">TR85842</name>
</gene>
<feature type="transmembrane region" description="Helical" evidence="7">
    <location>
        <begin position="9"/>
        <end position="32"/>
    </location>
</feature>
<name>A0A0X3Q3Y3_SCHSO</name>
<dbReference type="PRINTS" id="PR01611">
    <property type="entry name" value="LIMPII"/>
</dbReference>
<dbReference type="PRINTS" id="PR01609">
    <property type="entry name" value="CD36FAMILY"/>
</dbReference>
<keyword evidence="4 7" id="KW-1133">Transmembrane helix</keyword>
<dbReference type="GO" id="GO:0016020">
    <property type="term" value="C:membrane"/>
    <property type="evidence" value="ECO:0007669"/>
    <property type="project" value="UniProtKB-SubCell"/>
</dbReference>
<evidence type="ECO:0000313" key="8">
    <source>
        <dbReference type="EMBL" id="JAP55392.1"/>
    </source>
</evidence>
<evidence type="ECO:0000256" key="6">
    <source>
        <dbReference type="ARBA" id="ARBA00023180"/>
    </source>
</evidence>
<evidence type="ECO:0000256" key="1">
    <source>
        <dbReference type="ARBA" id="ARBA00004370"/>
    </source>
</evidence>
<keyword evidence="5 7" id="KW-0472">Membrane</keyword>
<organism evidence="8">
    <name type="scientific">Schistocephalus solidus</name>
    <name type="common">Tapeworm</name>
    <dbReference type="NCBI Taxonomy" id="70667"/>
    <lineage>
        <taxon>Eukaryota</taxon>
        <taxon>Metazoa</taxon>
        <taxon>Spiralia</taxon>
        <taxon>Lophotrochozoa</taxon>
        <taxon>Platyhelminthes</taxon>
        <taxon>Cestoda</taxon>
        <taxon>Eucestoda</taxon>
        <taxon>Diphyllobothriidea</taxon>
        <taxon>Diphyllobothriidae</taxon>
        <taxon>Schistocephalus</taxon>
    </lineage>
</organism>
<dbReference type="GO" id="GO:0005764">
    <property type="term" value="C:lysosome"/>
    <property type="evidence" value="ECO:0007669"/>
    <property type="project" value="InterPro"/>
</dbReference>
<comment type="subcellular location">
    <subcellularLocation>
        <location evidence="1">Membrane</location>
    </subcellularLocation>
</comment>
<dbReference type="Pfam" id="PF01130">
    <property type="entry name" value="CD36"/>
    <property type="match status" value="1"/>
</dbReference>
<evidence type="ECO:0000256" key="5">
    <source>
        <dbReference type="ARBA" id="ARBA00023136"/>
    </source>
</evidence>
<dbReference type="EMBL" id="GEEE01007833">
    <property type="protein sequence ID" value="JAP55392.1"/>
    <property type="molecule type" value="Transcribed_RNA"/>
</dbReference>
<sequence length="537" mass="58945">MMHKQSKKCLIIIAVAAIICALLTSAFLWILLNFESIVDKKLAQSISITPGSAVYSNWVCPDTPVLFSIYLFNITNRKEILAGAKPRVQEIGPYVYREKREKTNITFAGDNDYSNVTFNLRITYFLDRDLSVGDPDKDRIVGLSIPFVAMSAGLDAGTGPSDTEYSFLTLFATPQLFVKTTVTKYLWGYVDEILDACNSFTPDKCPSKKVGIMFGKNGTDNGPFTIDTGVNDISQVGRILTYQNKSTVDVWSSAEASMINGTDGSQLAPNLKRNSTRYIFANDLCRSFLLEVKGPGKLTNSKDLKVYLVGGTPQTALPASKYPYNKGFCAPKTPGPECPPQGLFDLSSCRAQGDTRPPIYSSQPRFFGADPSLREAIDGMVQPTTENSETKVYVEPKTGLVLEAYKRLQVSVYVRQAKAMSDVYQNFTKRIFFPLAWFEESAVADGAALNMLHKNLYVMPKIMHIILLTLFGLFLAVFVALALVLVVQAVLYCCSPRRPGGKAVSSAPWVADDVRYQPVNKGASRGIPLAEGGSAKA</sequence>
<evidence type="ECO:0000256" key="2">
    <source>
        <dbReference type="ARBA" id="ARBA00010532"/>
    </source>
</evidence>
<dbReference type="AlphaFoldDB" id="A0A0X3Q3Y3"/>
<keyword evidence="3 7" id="KW-0812">Transmembrane</keyword>
<protein>
    <recommendedName>
        <fullName evidence="9">Lysosome membrane protein 2</fullName>
    </recommendedName>
</protein>
<keyword evidence="6" id="KW-0325">Glycoprotein</keyword>